<evidence type="ECO:0000256" key="1">
    <source>
        <dbReference type="SAM" id="MobiDB-lite"/>
    </source>
</evidence>
<dbReference type="PIRSF" id="PIRSF020818">
    <property type="entry name" value="PHB_depoly_PhaZ"/>
    <property type="match status" value="1"/>
</dbReference>
<dbReference type="SUPFAM" id="SSF53474">
    <property type="entry name" value="alpha/beta-Hydrolases"/>
    <property type="match status" value="1"/>
</dbReference>
<proteinExistence type="predicted"/>
<evidence type="ECO:0000259" key="2">
    <source>
        <dbReference type="Pfam" id="PF06850"/>
    </source>
</evidence>
<dbReference type="InterPro" id="IPR051321">
    <property type="entry name" value="PHA/PHB_synthase"/>
</dbReference>
<name>A0A2U8W4P0_9HYPH</name>
<protein>
    <submittedName>
        <fullName evidence="3">Polyhydroxyalkanoate depolymerase</fullName>
    </submittedName>
</protein>
<evidence type="ECO:0000313" key="4">
    <source>
        <dbReference type="Proteomes" id="UP000245926"/>
    </source>
</evidence>
<feature type="region of interest" description="Disordered" evidence="1">
    <location>
        <begin position="420"/>
        <end position="472"/>
    </location>
</feature>
<dbReference type="Pfam" id="PF06850">
    <property type="entry name" value="PHB_depo_C"/>
    <property type="match status" value="1"/>
</dbReference>
<dbReference type="PANTHER" id="PTHR36837:SF4">
    <property type="entry name" value="BLR0908 PROTEIN"/>
    <property type="match status" value="1"/>
</dbReference>
<dbReference type="AlphaFoldDB" id="A0A2U8W4P0"/>
<gene>
    <name evidence="3" type="ORF">DK389_06485</name>
</gene>
<sequence>MKDSGDGVLFEGAHALLYLTRDTCNLMLAPVRLAADAVKLACDNPFNPFALAPGSRMMAASCEMFERATRTYAKPVFDLGVPERVVFEHPFCRVLAFGEAAPDARRTKPKLLLVAPMSGHYATLLRGTVEAFLDTHQVFITDWLDAKDIPVSAGRFGLDDYVDLCISLFSELGPDLNVAAVCQPSVPVLAAVSRMEAENHPRVPRTATFIGGPIDTRVAPTAVNRLAEERGFAWFEQHCIHTVPWSHAGQGRAVYPGFLQLGGFMSMNLDRHLSAHWDMFNHLVEGDGDSATKHRAFYDEYLAVMDLTAEFYLETIRTVFIDHALPQGRMLHRGRPVDPSAIRRCAIMAVEGEKDDITGVGQTRAVLDLTPNLVAGKKAYHLQPGAGHYGIFNGTRFRTEIAPKLAAFMAAHARPIERRKPADRPILIGGRARPAPQRASVSTVGPNGPRLPEKAASKRPDRAEVIELRARS</sequence>
<dbReference type="OrthoDB" id="9774318at2"/>
<dbReference type="Proteomes" id="UP000245926">
    <property type="component" value="Chromosome"/>
</dbReference>
<dbReference type="KEGG" id="mets:DK389_06485"/>
<dbReference type="PANTHER" id="PTHR36837">
    <property type="entry name" value="POLY(3-HYDROXYALKANOATE) POLYMERASE SUBUNIT PHAC"/>
    <property type="match status" value="1"/>
</dbReference>
<dbReference type="InterPro" id="IPR029058">
    <property type="entry name" value="AB_hydrolase_fold"/>
</dbReference>
<dbReference type="InterPro" id="IPR010915">
    <property type="entry name" value="PHB_depoly_PhaZ"/>
</dbReference>
<feature type="domain" description="PHB de-polymerase C-terminal" evidence="2">
    <location>
        <begin position="211"/>
        <end position="411"/>
    </location>
</feature>
<dbReference type="InterPro" id="IPR009656">
    <property type="entry name" value="PHB_depo_C"/>
</dbReference>
<evidence type="ECO:0000313" key="3">
    <source>
        <dbReference type="EMBL" id="AWN40246.1"/>
    </source>
</evidence>
<keyword evidence="4" id="KW-1185">Reference proteome</keyword>
<organism evidence="3 4">
    <name type="scientific">Methylobacterium durans</name>
    <dbReference type="NCBI Taxonomy" id="2202825"/>
    <lineage>
        <taxon>Bacteria</taxon>
        <taxon>Pseudomonadati</taxon>
        <taxon>Pseudomonadota</taxon>
        <taxon>Alphaproteobacteria</taxon>
        <taxon>Hyphomicrobiales</taxon>
        <taxon>Methylobacteriaceae</taxon>
        <taxon>Methylobacterium</taxon>
    </lineage>
</organism>
<dbReference type="EMBL" id="CP029550">
    <property type="protein sequence ID" value="AWN40246.1"/>
    <property type="molecule type" value="Genomic_DNA"/>
</dbReference>
<feature type="compositionally biased region" description="Basic and acidic residues" evidence="1">
    <location>
        <begin position="451"/>
        <end position="472"/>
    </location>
</feature>
<reference evidence="4" key="1">
    <citation type="submission" date="2018-05" db="EMBL/GenBank/DDBJ databases">
        <title>Complete Genome Sequence of Methylobacterium sp. 17SD2-17.</title>
        <authorList>
            <person name="Srinivasan S."/>
        </authorList>
    </citation>
    <scope>NUCLEOTIDE SEQUENCE [LARGE SCALE GENOMIC DNA]</scope>
    <source>
        <strain evidence="4">17SD2-17</strain>
    </source>
</reference>
<accession>A0A2U8W4P0</accession>
<dbReference type="NCBIfam" id="TIGR01849">
    <property type="entry name" value="PHB_depoly_PhaZ"/>
    <property type="match status" value="1"/>
</dbReference>